<keyword evidence="1" id="KW-0812">Transmembrane</keyword>
<dbReference type="EMBL" id="UINC01080931">
    <property type="protein sequence ID" value="SVC24332.1"/>
    <property type="molecule type" value="Genomic_DNA"/>
</dbReference>
<proteinExistence type="predicted"/>
<name>A0A382KLX8_9ZZZZ</name>
<dbReference type="Pfam" id="PF04307">
    <property type="entry name" value="YdjM"/>
    <property type="match status" value="1"/>
</dbReference>
<dbReference type="InterPro" id="IPR007404">
    <property type="entry name" value="YdjM-like"/>
</dbReference>
<feature type="transmembrane region" description="Helical" evidence="1">
    <location>
        <begin position="98"/>
        <end position="118"/>
    </location>
</feature>
<organism evidence="2">
    <name type="scientific">marine metagenome</name>
    <dbReference type="NCBI Taxonomy" id="408172"/>
    <lineage>
        <taxon>unclassified sequences</taxon>
        <taxon>metagenomes</taxon>
        <taxon>ecological metagenomes</taxon>
    </lineage>
</organism>
<feature type="transmembrane region" description="Helical" evidence="1">
    <location>
        <begin position="143"/>
        <end position="162"/>
    </location>
</feature>
<feature type="transmembrane region" description="Helical" evidence="1">
    <location>
        <begin position="31"/>
        <end position="56"/>
    </location>
</feature>
<evidence type="ECO:0000313" key="2">
    <source>
        <dbReference type="EMBL" id="SVC24332.1"/>
    </source>
</evidence>
<evidence type="ECO:0000256" key="1">
    <source>
        <dbReference type="SAM" id="Phobius"/>
    </source>
</evidence>
<keyword evidence="1" id="KW-0472">Membrane</keyword>
<keyword evidence="1" id="KW-1133">Transmembrane helix</keyword>
<reference evidence="2" key="1">
    <citation type="submission" date="2018-05" db="EMBL/GenBank/DDBJ databases">
        <authorList>
            <person name="Lanie J.A."/>
            <person name="Ng W.-L."/>
            <person name="Kazmierczak K.M."/>
            <person name="Andrzejewski T.M."/>
            <person name="Davidsen T.M."/>
            <person name="Wayne K.J."/>
            <person name="Tettelin H."/>
            <person name="Glass J.I."/>
            <person name="Rusch D."/>
            <person name="Podicherti R."/>
            <person name="Tsui H.-C.T."/>
            <person name="Winkler M.E."/>
        </authorList>
    </citation>
    <scope>NUCLEOTIDE SEQUENCE</scope>
</reference>
<feature type="transmembrane region" description="Helical" evidence="1">
    <location>
        <begin position="208"/>
        <end position="227"/>
    </location>
</feature>
<dbReference type="AlphaFoldDB" id="A0A382KLX8"/>
<protein>
    <recommendedName>
        <fullName evidence="3">Metal-dependent hydrolase</fullName>
    </recommendedName>
</protein>
<sequence>MIDLYINMPQAGLHAAFGNQFRRFLSHKRRLFPAIIFGAILPDLDVIAVAIGSLFYPIHQAEHIFHRTFSHSFFTLILIYLLFAIWSELKNNPSLKSVGKGLVLGMLTHIVLDTFFWFREIHFLWPLPIKPFNLWIFWEAPDWFNRSMLVLEFFFFRWYAWFLIQKHLQTPNRLSWIVSYLNIWKNIESGILLIFIILGIWNPQFFKILFGAAYIPSLLFALWGTYISRDALENNLNN</sequence>
<evidence type="ECO:0008006" key="3">
    <source>
        <dbReference type="Google" id="ProtNLM"/>
    </source>
</evidence>
<accession>A0A382KLX8</accession>
<feature type="transmembrane region" description="Helical" evidence="1">
    <location>
        <begin position="183"/>
        <end position="202"/>
    </location>
</feature>
<gene>
    <name evidence="2" type="ORF">METZ01_LOCUS277186</name>
</gene>
<feature type="transmembrane region" description="Helical" evidence="1">
    <location>
        <begin position="68"/>
        <end position="86"/>
    </location>
</feature>